<dbReference type="KEGG" id="hazt:108665941"/>
<keyword evidence="2" id="KW-0808">Transferase</keyword>
<evidence type="ECO:0000256" key="2">
    <source>
        <dbReference type="ARBA" id="ARBA00022679"/>
    </source>
</evidence>
<feature type="non-terminal residue" evidence="4">
    <location>
        <position position="148"/>
    </location>
</feature>
<comment type="similarity">
    <text evidence="1">Belongs to the CoA-transferase III family.</text>
</comment>
<protein>
    <submittedName>
        <fullName evidence="4">Acyl-CoA transferase FPSE_08120-like</fullName>
    </submittedName>
</protein>
<dbReference type="Proteomes" id="UP000694843">
    <property type="component" value="Unplaced"/>
</dbReference>
<keyword evidence="3" id="KW-1185">Reference proteome</keyword>
<evidence type="ECO:0000256" key="1">
    <source>
        <dbReference type="ARBA" id="ARBA00008383"/>
    </source>
</evidence>
<dbReference type="Pfam" id="PF02515">
    <property type="entry name" value="CoA_transf_3"/>
    <property type="match status" value="1"/>
</dbReference>
<dbReference type="GO" id="GO:0008410">
    <property type="term" value="F:CoA-transferase activity"/>
    <property type="evidence" value="ECO:0007669"/>
    <property type="project" value="TreeGrafter"/>
</dbReference>
<evidence type="ECO:0000313" key="3">
    <source>
        <dbReference type="Proteomes" id="UP000694843"/>
    </source>
</evidence>
<dbReference type="PANTHER" id="PTHR48207">
    <property type="entry name" value="SUCCINATE--HYDROXYMETHYLGLUTARATE COA-TRANSFERASE"/>
    <property type="match status" value="1"/>
</dbReference>
<dbReference type="AlphaFoldDB" id="A0A8B7N306"/>
<dbReference type="SUPFAM" id="SSF89796">
    <property type="entry name" value="CoA-transferase family III (CaiB/BaiF)"/>
    <property type="match status" value="1"/>
</dbReference>
<dbReference type="InterPro" id="IPR003673">
    <property type="entry name" value="CoA-Trfase_fam_III"/>
</dbReference>
<sequence>MSNRGKESLCLDFRKPAGREVLEKLVARADVLIHSFRPDFAERQRLRFEDLAPINPRLVHYSVSAYGSDSAYRLKPAVDSVIQGVAGGFYGAGEEKDPPIRNSLPIVDVASGMCGVNGILAALMERDRSGRGQAVELTLMGTMLNFLG</sequence>
<dbReference type="InterPro" id="IPR023606">
    <property type="entry name" value="CoA-Trfase_III_dom_1_sf"/>
</dbReference>
<dbReference type="GeneID" id="108665941"/>
<name>A0A8B7N306_HYAAZ</name>
<dbReference type="OrthoDB" id="5863171at2759"/>
<dbReference type="InterPro" id="IPR050483">
    <property type="entry name" value="CoA-transferase_III_domain"/>
</dbReference>
<dbReference type="RefSeq" id="XP_018008237.1">
    <property type="nucleotide sequence ID" value="XM_018152748.1"/>
</dbReference>
<proteinExistence type="inferred from homology"/>
<gene>
    <name evidence="4" type="primary">LOC108665941</name>
</gene>
<evidence type="ECO:0000313" key="4">
    <source>
        <dbReference type="RefSeq" id="XP_018008237.1"/>
    </source>
</evidence>
<dbReference type="PANTHER" id="PTHR48207:SF4">
    <property type="entry name" value="BLL6097 PROTEIN"/>
    <property type="match status" value="1"/>
</dbReference>
<reference evidence="4" key="1">
    <citation type="submission" date="2025-08" db="UniProtKB">
        <authorList>
            <consortium name="RefSeq"/>
        </authorList>
    </citation>
    <scope>IDENTIFICATION</scope>
    <source>
        <tissue evidence="4">Whole organism</tissue>
    </source>
</reference>
<dbReference type="Gene3D" id="3.40.50.10540">
    <property type="entry name" value="Crotonobetainyl-coa:carnitine coa-transferase, domain 1"/>
    <property type="match status" value="1"/>
</dbReference>
<accession>A0A8B7N306</accession>
<organism evidence="3 4">
    <name type="scientific">Hyalella azteca</name>
    <name type="common">Amphipod</name>
    <dbReference type="NCBI Taxonomy" id="294128"/>
    <lineage>
        <taxon>Eukaryota</taxon>
        <taxon>Metazoa</taxon>
        <taxon>Ecdysozoa</taxon>
        <taxon>Arthropoda</taxon>
        <taxon>Crustacea</taxon>
        <taxon>Multicrustacea</taxon>
        <taxon>Malacostraca</taxon>
        <taxon>Eumalacostraca</taxon>
        <taxon>Peracarida</taxon>
        <taxon>Amphipoda</taxon>
        <taxon>Senticaudata</taxon>
        <taxon>Talitrida</taxon>
        <taxon>Talitroidea</taxon>
        <taxon>Hyalellidae</taxon>
        <taxon>Hyalella</taxon>
    </lineage>
</organism>